<dbReference type="PANTHER" id="PTHR11014:SF63">
    <property type="entry name" value="METALLOPEPTIDASE, PUTATIVE (AFU_ORTHOLOGUE AFUA_6G09600)-RELATED"/>
    <property type="match status" value="1"/>
</dbReference>
<proteinExistence type="predicted"/>
<feature type="region of interest" description="Disordered" evidence="1">
    <location>
        <begin position="1"/>
        <end position="24"/>
    </location>
</feature>
<dbReference type="EMBL" id="VFOP01000001">
    <property type="protein sequence ID" value="TQL52456.1"/>
    <property type="molecule type" value="Genomic_DNA"/>
</dbReference>
<dbReference type="Pfam" id="PF01546">
    <property type="entry name" value="Peptidase_M20"/>
    <property type="match status" value="1"/>
</dbReference>
<protein>
    <submittedName>
        <fullName evidence="3">Hippurate hydrolase</fullName>
    </submittedName>
</protein>
<dbReference type="InterPro" id="IPR036264">
    <property type="entry name" value="Bact_exopeptidase_dim_dom"/>
</dbReference>
<sequence length="427" mass="44018">MSPVTRTPGAGPSATTTVDADGPGLPPAGVLTGWYRDLHHWPELSGLEQRTAAVLADRLGTWGWQVHRQVGGEGVVALLDAGPGPTVVLRAELDGLPVREQTDLPFRSVREQRLGEHTVPVSHACGHDVHLVAACGAAAALAASRSRWGGRVAVVLQPAEETGSGARAMLADGLRDLVGPADHLLALHTSALPTGQVTFRPGQMTSAGLDVSLTFLGEGGHAAWSTSAPTPVQRAAEWVHRVSGRLGGEGSVLTVGSMTAGSCANVVADRAELRLSLRADTAAACQDLLREVRRSVHGAAQPAGGRSEVAIRAVYEPAVNDDGTSGPVYQALRTARVPTYLLPAPSRACDDVGTLADGLGAGLAYWFVGANDAALFSAADLDLVRAGEQPRGVPGNHSPRFAPDPAVLPEAARQLLLAARGCLAAPG</sequence>
<dbReference type="InterPro" id="IPR002933">
    <property type="entry name" value="Peptidase_M20"/>
</dbReference>
<dbReference type="AlphaFoldDB" id="A0A542YWJ5"/>
<dbReference type="Gene3D" id="3.40.630.10">
    <property type="entry name" value="Zn peptidases"/>
    <property type="match status" value="1"/>
</dbReference>
<comment type="caution">
    <text evidence="3">The sequence shown here is derived from an EMBL/GenBank/DDBJ whole genome shotgun (WGS) entry which is preliminary data.</text>
</comment>
<evidence type="ECO:0000313" key="4">
    <source>
        <dbReference type="Proteomes" id="UP000319516"/>
    </source>
</evidence>
<keyword evidence="4" id="KW-1185">Reference proteome</keyword>
<dbReference type="SUPFAM" id="SSF53187">
    <property type="entry name" value="Zn-dependent exopeptidases"/>
    <property type="match status" value="1"/>
</dbReference>
<name>A0A542YWJ5_9MICO</name>
<dbReference type="InterPro" id="IPR017439">
    <property type="entry name" value="Amidohydrolase"/>
</dbReference>
<accession>A0A542YWJ5</accession>
<dbReference type="Pfam" id="PF07687">
    <property type="entry name" value="M20_dimer"/>
    <property type="match status" value="1"/>
</dbReference>
<reference evidence="3 4" key="1">
    <citation type="submission" date="2019-06" db="EMBL/GenBank/DDBJ databases">
        <title>Sequencing the genomes of 1000 actinobacteria strains.</title>
        <authorList>
            <person name="Klenk H.-P."/>
        </authorList>
    </citation>
    <scope>NUCLEOTIDE SEQUENCE [LARGE SCALE GENOMIC DNA]</scope>
    <source>
        <strain evidence="3 4">DSM 12335</strain>
    </source>
</reference>
<dbReference type="Proteomes" id="UP000319516">
    <property type="component" value="Unassembled WGS sequence"/>
</dbReference>
<dbReference type="SUPFAM" id="SSF55031">
    <property type="entry name" value="Bacterial exopeptidase dimerisation domain"/>
    <property type="match status" value="1"/>
</dbReference>
<keyword evidence="3" id="KW-0378">Hydrolase</keyword>
<dbReference type="InterPro" id="IPR011650">
    <property type="entry name" value="Peptidase_M20_dimer"/>
</dbReference>
<dbReference type="PANTHER" id="PTHR11014">
    <property type="entry name" value="PEPTIDASE M20 FAMILY MEMBER"/>
    <property type="match status" value="1"/>
</dbReference>
<evidence type="ECO:0000313" key="3">
    <source>
        <dbReference type="EMBL" id="TQL52456.1"/>
    </source>
</evidence>
<dbReference type="GO" id="GO:0016787">
    <property type="term" value="F:hydrolase activity"/>
    <property type="evidence" value="ECO:0007669"/>
    <property type="project" value="UniProtKB-KW"/>
</dbReference>
<gene>
    <name evidence="3" type="ORF">FB467_3642</name>
</gene>
<organism evidence="3 4">
    <name type="scientific">Ornithinicoccus hortensis</name>
    <dbReference type="NCBI Taxonomy" id="82346"/>
    <lineage>
        <taxon>Bacteria</taxon>
        <taxon>Bacillati</taxon>
        <taxon>Actinomycetota</taxon>
        <taxon>Actinomycetes</taxon>
        <taxon>Micrococcales</taxon>
        <taxon>Intrasporangiaceae</taxon>
        <taxon>Ornithinicoccus</taxon>
    </lineage>
</organism>
<evidence type="ECO:0000259" key="2">
    <source>
        <dbReference type="Pfam" id="PF07687"/>
    </source>
</evidence>
<dbReference type="NCBIfam" id="TIGR01891">
    <property type="entry name" value="amidohydrolases"/>
    <property type="match status" value="1"/>
</dbReference>
<feature type="domain" description="Peptidase M20 dimerisation" evidence="2">
    <location>
        <begin position="211"/>
        <end position="294"/>
    </location>
</feature>
<evidence type="ECO:0000256" key="1">
    <source>
        <dbReference type="SAM" id="MobiDB-lite"/>
    </source>
</evidence>
<dbReference type="Gene3D" id="3.30.70.360">
    <property type="match status" value="1"/>
</dbReference>